<protein>
    <submittedName>
        <fullName evidence="1">Uncharacterized protein</fullName>
    </submittedName>
</protein>
<evidence type="ECO:0000313" key="2">
    <source>
        <dbReference type="Proteomes" id="UP000004491"/>
    </source>
</evidence>
<dbReference type="Proteomes" id="UP000004491">
    <property type="component" value="Unassembled WGS sequence"/>
</dbReference>
<evidence type="ECO:0000313" key="1">
    <source>
        <dbReference type="EMBL" id="EGV50179.1"/>
    </source>
</evidence>
<gene>
    <name evidence="1" type="ORF">Rifp1Sym_dw00100</name>
</gene>
<name>G2DGT1_9GAMM</name>
<sequence>MPPLFLIKLLGYLYLSSNDTRMIIMHIRTTTDPITLHEVRNPEMHPCVYEGDGDNGLEIYFETEANKRTYLAMELEDRKVVQGNDSDDYVAEG</sequence>
<comment type="caution">
    <text evidence="1">The sequence shown here is derived from an EMBL/GenBank/DDBJ whole genome shotgun (WGS) entry which is preliminary data.</text>
</comment>
<dbReference type="EMBL" id="AFOC01000102">
    <property type="protein sequence ID" value="EGV50179.1"/>
    <property type="molecule type" value="Genomic_DNA"/>
</dbReference>
<reference evidence="1" key="1">
    <citation type="journal article" date="2011" name="ISME J.">
        <title>The endosymbionts of the deep-sea tubeworms Riftia pachyptila and Tevnia jerichonana share an identical physiology as revealed by proteogenomic analyses.</title>
        <authorList>
            <person name="Gardebrecht A."/>
            <person name="Markert S."/>
            <person name="Felbeck H."/>
            <person name="Thuermer A."/>
            <person name="Albrecht D."/>
            <person name="Wollherr A."/>
            <person name="Kabisch J."/>
            <person name="Lehmann R."/>
            <person name="Daniel R."/>
            <person name="Liesegang H."/>
            <person name="Hecker M."/>
            <person name="Sievert S.M."/>
            <person name="Schweder T."/>
        </authorList>
    </citation>
    <scope>NUCLEOTIDE SEQUENCE [LARGE SCALE GENOMIC DNA]</scope>
</reference>
<proteinExistence type="predicted"/>
<accession>G2DGT1</accession>
<organism evidence="1 2">
    <name type="scientific">endosymbiont of Riftia pachyptila</name>
    <name type="common">vent Ph05</name>
    <dbReference type="NCBI Taxonomy" id="1048808"/>
    <lineage>
        <taxon>Bacteria</taxon>
        <taxon>Pseudomonadati</taxon>
        <taxon>Pseudomonadota</taxon>
        <taxon>Gammaproteobacteria</taxon>
        <taxon>sulfur-oxidizing symbionts</taxon>
    </lineage>
</organism>
<keyword evidence="2" id="KW-1185">Reference proteome</keyword>
<dbReference type="AlphaFoldDB" id="G2DGT1"/>